<sequence>MIESLMNWLDTLDPGAVQAVNFLLLVAEGIGVPGVPFEASMLALGLMSHNGQVELWQAVVWGAVANTLGNLIGYYLGPRGLRLIPLHVQQRFGLTTVQLLMQRRGPWMCVISRWFGPVRTLFIFNARSAGMGWLPYTAYSFIGALTWTAAWQVGLWAGGVAFVELWRQYQLYALLIVALIAIPAYLFYRARKARKKASAAVLEEAVKAVEHKRPRSDT</sequence>
<dbReference type="GO" id="GO:0005886">
    <property type="term" value="C:plasma membrane"/>
    <property type="evidence" value="ECO:0007669"/>
    <property type="project" value="UniProtKB-SubCell"/>
</dbReference>
<dbReference type="RefSeq" id="WP_015234062.1">
    <property type="nucleotide sequence ID" value="NC_019793.1"/>
</dbReference>
<keyword evidence="1" id="KW-1133">Transmembrane helix</keyword>
<dbReference type="InterPro" id="IPR032818">
    <property type="entry name" value="DedA-like"/>
</dbReference>
<comment type="similarity">
    <text evidence="1">Belongs to the DedA family.</text>
</comment>
<keyword evidence="1" id="KW-0472">Membrane</keyword>
<feature type="transmembrane region" description="Helical" evidence="1">
    <location>
        <begin position="136"/>
        <end position="157"/>
    </location>
</feature>
<name>K9ZW14_DEIPD</name>
<dbReference type="Proteomes" id="UP000010467">
    <property type="component" value="Chromosome"/>
</dbReference>
<evidence type="ECO:0000313" key="2">
    <source>
        <dbReference type="EMBL" id="AFZ65751.1"/>
    </source>
</evidence>
<dbReference type="AlphaFoldDB" id="K9ZW14"/>
<comment type="subcellular location">
    <subcellularLocation>
        <location evidence="1">Cell membrane</location>
        <topology evidence="1">Multi-pass membrane protein</topology>
    </subcellularLocation>
</comment>
<dbReference type="PATRIC" id="fig|937777.3.peg.157"/>
<feature type="transmembrane region" description="Helical" evidence="1">
    <location>
        <begin position="20"/>
        <end position="46"/>
    </location>
</feature>
<dbReference type="KEGG" id="dpd:Deipe_0147"/>
<reference evidence="3" key="1">
    <citation type="submission" date="2012-03" db="EMBL/GenBank/DDBJ databases">
        <title>Complete sequence of chromosome of Deinococcus peraridilitoris DSM 19664.</title>
        <authorList>
            <person name="Lucas S."/>
            <person name="Copeland A."/>
            <person name="Lapidus A."/>
            <person name="Glavina del Rio T."/>
            <person name="Dalin E."/>
            <person name="Tice H."/>
            <person name="Bruce D."/>
            <person name="Goodwin L."/>
            <person name="Pitluck S."/>
            <person name="Peters L."/>
            <person name="Mikhailova N."/>
            <person name="Lu M."/>
            <person name="Kyrpides N."/>
            <person name="Mavromatis K."/>
            <person name="Ivanova N."/>
            <person name="Brettin T."/>
            <person name="Detter J.C."/>
            <person name="Han C."/>
            <person name="Larimer F."/>
            <person name="Land M."/>
            <person name="Hauser L."/>
            <person name="Markowitz V."/>
            <person name="Cheng J.-F."/>
            <person name="Hugenholtz P."/>
            <person name="Woyke T."/>
            <person name="Wu D."/>
            <person name="Pukall R."/>
            <person name="Steenblock K."/>
            <person name="Brambilla E."/>
            <person name="Klenk H.-P."/>
            <person name="Eisen J.A."/>
        </authorList>
    </citation>
    <scope>NUCLEOTIDE SEQUENCE [LARGE SCALE GENOMIC DNA]</scope>
    <source>
        <strain evidence="3">DSM 19664 / LMG 22246 / CIP 109416 / KR-200</strain>
    </source>
</reference>
<dbReference type="PANTHER" id="PTHR30353:SF15">
    <property type="entry name" value="INNER MEMBRANE PROTEIN YABI"/>
    <property type="match status" value="1"/>
</dbReference>
<dbReference type="STRING" id="937777.Deipe_0147"/>
<dbReference type="eggNOG" id="COG0586">
    <property type="taxonomic scope" value="Bacteria"/>
</dbReference>
<keyword evidence="3" id="KW-1185">Reference proteome</keyword>
<organism evidence="2 3">
    <name type="scientific">Deinococcus peraridilitoris (strain DSM 19664 / LMG 22246 / CIP 109416 / KR-200)</name>
    <dbReference type="NCBI Taxonomy" id="937777"/>
    <lineage>
        <taxon>Bacteria</taxon>
        <taxon>Thermotogati</taxon>
        <taxon>Deinococcota</taxon>
        <taxon>Deinococci</taxon>
        <taxon>Deinococcales</taxon>
        <taxon>Deinococcaceae</taxon>
        <taxon>Deinococcus</taxon>
    </lineage>
</organism>
<evidence type="ECO:0000313" key="3">
    <source>
        <dbReference type="Proteomes" id="UP000010467"/>
    </source>
</evidence>
<protein>
    <submittedName>
        <fullName evidence="2">Putative membrane-associated protein</fullName>
    </submittedName>
</protein>
<feature type="transmembrane region" description="Helical" evidence="1">
    <location>
        <begin position="58"/>
        <end position="76"/>
    </location>
</feature>
<keyword evidence="1" id="KW-1003">Cell membrane</keyword>
<dbReference type="HOGENOM" id="CLU_044208_1_2_0"/>
<proteinExistence type="inferred from homology"/>
<gene>
    <name evidence="2" type="ordered locus">Deipe_0147</name>
</gene>
<dbReference type="PANTHER" id="PTHR30353">
    <property type="entry name" value="INNER MEMBRANE PROTEIN DEDA-RELATED"/>
    <property type="match status" value="1"/>
</dbReference>
<keyword evidence="1" id="KW-0812">Transmembrane</keyword>
<evidence type="ECO:0000256" key="1">
    <source>
        <dbReference type="RuleBase" id="RU367016"/>
    </source>
</evidence>
<dbReference type="EMBL" id="CP003382">
    <property type="protein sequence ID" value="AFZ65751.1"/>
    <property type="molecule type" value="Genomic_DNA"/>
</dbReference>
<feature type="transmembrane region" description="Helical" evidence="1">
    <location>
        <begin position="169"/>
        <end position="188"/>
    </location>
</feature>
<dbReference type="OrthoDB" id="70624at2"/>
<accession>K9ZW14</accession>